<organism evidence="1 2">
    <name type="scientific">Megasphaera micronuciformis F0359</name>
    <dbReference type="NCBI Taxonomy" id="706434"/>
    <lineage>
        <taxon>Bacteria</taxon>
        <taxon>Bacillati</taxon>
        <taxon>Bacillota</taxon>
        <taxon>Negativicutes</taxon>
        <taxon>Veillonellales</taxon>
        <taxon>Veillonellaceae</taxon>
        <taxon>Megasphaera</taxon>
    </lineage>
</organism>
<accession>E2ZAR6</accession>
<dbReference type="AlphaFoldDB" id="E2ZAR6"/>
<reference evidence="1 2" key="1">
    <citation type="submission" date="2010-08" db="EMBL/GenBank/DDBJ databases">
        <authorList>
            <person name="Weinstock G."/>
            <person name="Sodergren E."/>
            <person name="Clifton S."/>
            <person name="Fulton L."/>
            <person name="Fulton B."/>
            <person name="Courtney L."/>
            <person name="Fronick C."/>
            <person name="Harrison M."/>
            <person name="Strong C."/>
            <person name="Farmer C."/>
            <person name="Delahaunty K."/>
            <person name="Markovic C."/>
            <person name="Hall O."/>
            <person name="Minx P."/>
            <person name="Tomlinson C."/>
            <person name="Mitreva M."/>
            <person name="Hou S."/>
            <person name="Chen J."/>
            <person name="Wollam A."/>
            <person name="Pepin K.H."/>
            <person name="Johnson M."/>
            <person name="Bhonagiri V."/>
            <person name="Zhang X."/>
            <person name="Suruliraj S."/>
            <person name="Warren W."/>
            <person name="Chinwalla A."/>
            <person name="Mardis E.R."/>
            <person name="Wilson R.K."/>
        </authorList>
    </citation>
    <scope>NUCLEOTIDE SEQUENCE [LARGE SCALE GENOMIC DNA]</scope>
    <source>
        <strain evidence="1 2">F0359</strain>
    </source>
</reference>
<proteinExistence type="predicted"/>
<dbReference type="HOGENOM" id="CLU_3292203_0_0_9"/>
<gene>
    <name evidence="1" type="ORF">HMPREF9429_00534</name>
</gene>
<evidence type="ECO:0000313" key="1">
    <source>
        <dbReference type="EMBL" id="EFQ04598.1"/>
    </source>
</evidence>
<protein>
    <submittedName>
        <fullName evidence="1">Uncharacterized protein</fullName>
    </submittedName>
</protein>
<comment type="caution">
    <text evidence="1">The sequence shown here is derived from an EMBL/GenBank/DDBJ whole genome shotgun (WGS) entry which is preliminary data.</text>
</comment>
<dbReference type="STRING" id="706434.HMPREF9429_00534"/>
<evidence type="ECO:0000313" key="2">
    <source>
        <dbReference type="Proteomes" id="UP000003195"/>
    </source>
</evidence>
<dbReference type="Proteomes" id="UP000003195">
    <property type="component" value="Unassembled WGS sequence"/>
</dbReference>
<dbReference type="EMBL" id="AECS01000012">
    <property type="protein sequence ID" value="EFQ04598.1"/>
    <property type="molecule type" value="Genomic_DNA"/>
</dbReference>
<name>E2ZAR6_9FIRM</name>
<sequence length="40" mass="4399">MTFVFVSMNLLDTVNEMAKATSHDAASLSIYKKDVPLGRP</sequence>
<keyword evidence="2" id="KW-1185">Reference proteome</keyword>